<keyword evidence="5" id="KW-0539">Nucleus</keyword>
<dbReference type="PANTHER" id="PTHR31668:SF4">
    <property type="entry name" value="TRANSCRIPTIONAL ACTIVATOR PROTEIN DAL81"/>
    <property type="match status" value="1"/>
</dbReference>
<dbReference type="GO" id="GO:0001080">
    <property type="term" value="P:nitrogen catabolite activation of transcription from RNA polymerase II promoter"/>
    <property type="evidence" value="ECO:0007669"/>
    <property type="project" value="TreeGrafter"/>
</dbReference>
<evidence type="ECO:0000256" key="1">
    <source>
        <dbReference type="ARBA" id="ARBA00022723"/>
    </source>
</evidence>
<dbReference type="GO" id="GO:0003677">
    <property type="term" value="F:DNA binding"/>
    <property type="evidence" value="ECO:0007669"/>
    <property type="project" value="InterPro"/>
</dbReference>
<reference evidence="8 9" key="1">
    <citation type="submission" date="2020-03" db="EMBL/GenBank/DDBJ databases">
        <title>FDA dAtabase for Regulatory Grade micrObial Sequences (FDA-ARGOS): Supporting development and validation of Infectious Disease Dx tests.</title>
        <authorList>
            <person name="Campos J."/>
            <person name="Goldberg B."/>
            <person name="Tallon L."/>
            <person name="Sadzewicz L."/>
            <person name="Vavikolanu K."/>
            <person name="Mehta A."/>
            <person name="Aluvathingal J."/>
            <person name="Nadendla S."/>
            <person name="Nandy P."/>
            <person name="Geyer C."/>
            <person name="Yan Y."/>
            <person name="Sichtig H."/>
        </authorList>
    </citation>
    <scope>NUCLEOTIDE SEQUENCE [LARGE SCALE GENOMIC DNA]</scope>
    <source>
        <strain evidence="8 9">FDAARGOS_656</strain>
    </source>
</reference>
<dbReference type="SUPFAM" id="SSF57701">
    <property type="entry name" value="Zn2/Cys6 DNA-binding domain"/>
    <property type="match status" value="1"/>
</dbReference>
<evidence type="ECO:0000256" key="3">
    <source>
        <dbReference type="ARBA" id="ARBA00023015"/>
    </source>
</evidence>
<proteinExistence type="predicted"/>
<dbReference type="Proteomes" id="UP000536275">
    <property type="component" value="Unassembled WGS sequence"/>
</dbReference>
<dbReference type="CDD" id="cd00067">
    <property type="entry name" value="GAL4"/>
    <property type="match status" value="1"/>
</dbReference>
<dbReference type="Pfam" id="PF04082">
    <property type="entry name" value="Fungal_trans"/>
    <property type="match status" value="1"/>
</dbReference>
<dbReference type="CDD" id="cd12148">
    <property type="entry name" value="fungal_TF_MHR"/>
    <property type="match status" value="1"/>
</dbReference>
<dbReference type="InterPro" id="IPR007219">
    <property type="entry name" value="XnlR_reg_dom"/>
</dbReference>
<dbReference type="GO" id="GO:0005634">
    <property type="term" value="C:nucleus"/>
    <property type="evidence" value="ECO:0007669"/>
    <property type="project" value="TreeGrafter"/>
</dbReference>
<evidence type="ECO:0000256" key="6">
    <source>
        <dbReference type="SAM" id="MobiDB-lite"/>
    </source>
</evidence>
<dbReference type="EMBL" id="JABWAD010000010">
    <property type="protein sequence ID" value="KAF6071921.1"/>
    <property type="molecule type" value="Genomic_DNA"/>
</dbReference>
<evidence type="ECO:0000259" key="7">
    <source>
        <dbReference type="PROSITE" id="PS50048"/>
    </source>
</evidence>
<evidence type="ECO:0000313" key="8">
    <source>
        <dbReference type="EMBL" id="KAF6071921.1"/>
    </source>
</evidence>
<organism evidence="8 9">
    <name type="scientific">Candida albicans</name>
    <name type="common">Yeast</name>
    <dbReference type="NCBI Taxonomy" id="5476"/>
    <lineage>
        <taxon>Eukaryota</taxon>
        <taxon>Fungi</taxon>
        <taxon>Dikarya</taxon>
        <taxon>Ascomycota</taxon>
        <taxon>Saccharomycotina</taxon>
        <taxon>Pichiomycetes</taxon>
        <taxon>Debaryomycetaceae</taxon>
        <taxon>Candida/Lodderomyces clade</taxon>
        <taxon>Candida</taxon>
    </lineage>
</organism>
<dbReference type="Pfam" id="PF00172">
    <property type="entry name" value="Zn_clus"/>
    <property type="match status" value="1"/>
</dbReference>
<dbReference type="PROSITE" id="PS50048">
    <property type="entry name" value="ZN2_CY6_FUNGAL_2"/>
    <property type="match status" value="1"/>
</dbReference>
<sequence>MDNQQQQQQHNHSRHSSLQQNDITNTTNTTNTTTTSNTTKNNARNNIKNSNINKNSPNVSSPHHNEQSLNNNNNNTNSNNNNTNYPNYEQLYLPESNSTNNFFQQMDNQSPNFMDQNWTPHMLPQTASYLANLDLPNIPTTHSNNHYNNNNNSGSNPSYNTSSIMQTIQNQHNVHDDQENQQQQQHHQYINSNSPSSSSHQVTPNPPISSSSSSSKSNKQKRPCDQCRKRKIKCVLVPNTNNCVQCEAKQVTCTYTDQAPKRKLAETTTPANNDQLLKRGRIMDTSLLSNGSTIVPPDVAIRETLSLQFPRSSFYVGPTSSVFDINLLNSIIKSHEHQMANGNEISLRKVSDTVQFILKEDQSPQSYQTMSNDVDTIEKFISPHGQILVDLYFRIIHPSYPIIHKKVFIEKYSRTHREFSAPLLAAVYVLAIQWWDYDPQLNRFPKPNVEMILKIGLNNYMLEILKRPKLSAVQAGLLLLQCKHIINCKSSNDGSRQQGGGSSNSNHSNSVATGDADYSEWILCSQIVSLAEELGLGLDCNDWKLPKWERGLRKRLAWAVYLEDKWLSLKLARPSHINESNWMVLPLYDQDFPEKHGDGDLKEGSSDIDNGKKIFIHLIELSKILSDILINFIL</sequence>
<name>A0A8H6F6Q4_CANAX</name>
<feature type="region of interest" description="Disordered" evidence="6">
    <location>
        <begin position="1"/>
        <end position="92"/>
    </location>
</feature>
<evidence type="ECO:0000256" key="4">
    <source>
        <dbReference type="ARBA" id="ARBA00023163"/>
    </source>
</evidence>
<feature type="compositionally biased region" description="Low complexity" evidence="6">
    <location>
        <begin position="67"/>
        <end position="91"/>
    </location>
</feature>
<comment type="caution">
    <text evidence="8">The sequence shown here is derived from an EMBL/GenBank/DDBJ whole genome shotgun (WGS) entry which is preliminary data.</text>
</comment>
<evidence type="ECO:0000256" key="2">
    <source>
        <dbReference type="ARBA" id="ARBA00022833"/>
    </source>
</evidence>
<dbReference type="PANTHER" id="PTHR31668">
    <property type="entry name" value="GLUCOSE TRANSPORT TRANSCRIPTION REGULATOR RGT1-RELATED-RELATED"/>
    <property type="match status" value="1"/>
</dbReference>
<dbReference type="InterPro" id="IPR050797">
    <property type="entry name" value="Carb_Metab_Trans_Reg"/>
</dbReference>
<dbReference type="GO" id="GO:0006351">
    <property type="term" value="P:DNA-templated transcription"/>
    <property type="evidence" value="ECO:0007669"/>
    <property type="project" value="InterPro"/>
</dbReference>
<dbReference type="GO" id="GO:0000981">
    <property type="term" value="F:DNA-binding transcription factor activity, RNA polymerase II-specific"/>
    <property type="evidence" value="ECO:0007669"/>
    <property type="project" value="InterPro"/>
</dbReference>
<keyword evidence="3" id="KW-0805">Transcription regulation</keyword>
<accession>A0A8H6F6Q4</accession>
<feature type="compositionally biased region" description="Low complexity" evidence="6">
    <location>
        <begin position="180"/>
        <end position="199"/>
    </location>
</feature>
<dbReference type="InterPro" id="IPR001138">
    <property type="entry name" value="Zn2Cys6_DnaBD"/>
</dbReference>
<feature type="domain" description="Zn(2)-C6 fungal-type" evidence="7">
    <location>
        <begin position="223"/>
        <end position="255"/>
    </location>
</feature>
<keyword evidence="2" id="KW-0862">Zinc</keyword>
<dbReference type="AlphaFoldDB" id="A0A8H6F6Q4"/>
<keyword evidence="1" id="KW-0479">Metal-binding</keyword>
<gene>
    <name evidence="8" type="ORF">FOB64_000876</name>
</gene>
<dbReference type="SMART" id="SM00066">
    <property type="entry name" value="GAL4"/>
    <property type="match status" value="1"/>
</dbReference>
<feature type="compositionally biased region" description="Low complexity" evidence="6">
    <location>
        <begin position="140"/>
        <end position="163"/>
    </location>
</feature>
<feature type="region of interest" description="Disordered" evidence="6">
    <location>
        <begin position="140"/>
        <end position="223"/>
    </location>
</feature>
<evidence type="ECO:0000313" key="9">
    <source>
        <dbReference type="Proteomes" id="UP000536275"/>
    </source>
</evidence>
<evidence type="ECO:0000256" key="5">
    <source>
        <dbReference type="ARBA" id="ARBA00023242"/>
    </source>
</evidence>
<dbReference type="SMART" id="SM00906">
    <property type="entry name" value="Fungal_trans"/>
    <property type="match status" value="1"/>
</dbReference>
<protein>
    <submittedName>
        <fullName evidence="8">Fungal specific transcription factor domain family protein</fullName>
    </submittedName>
</protein>
<dbReference type="PROSITE" id="PS00463">
    <property type="entry name" value="ZN2_CY6_FUNGAL_1"/>
    <property type="match status" value="1"/>
</dbReference>
<dbReference type="Gene3D" id="4.10.240.10">
    <property type="entry name" value="Zn(2)-C6 fungal-type DNA-binding domain"/>
    <property type="match status" value="1"/>
</dbReference>
<keyword evidence="4" id="KW-0804">Transcription</keyword>
<feature type="region of interest" description="Disordered" evidence="6">
    <location>
        <begin position="492"/>
        <end position="511"/>
    </location>
</feature>
<feature type="compositionally biased region" description="Low complexity" evidence="6">
    <location>
        <begin position="1"/>
        <end position="58"/>
    </location>
</feature>
<dbReference type="GO" id="GO:0008270">
    <property type="term" value="F:zinc ion binding"/>
    <property type="evidence" value="ECO:0007669"/>
    <property type="project" value="InterPro"/>
</dbReference>
<dbReference type="InterPro" id="IPR036864">
    <property type="entry name" value="Zn2-C6_fun-type_DNA-bd_sf"/>
</dbReference>